<evidence type="ECO:0008006" key="4">
    <source>
        <dbReference type="Google" id="ProtNLM"/>
    </source>
</evidence>
<feature type="region of interest" description="Disordered" evidence="1">
    <location>
        <begin position="22"/>
        <end position="63"/>
    </location>
</feature>
<dbReference type="GO" id="GO:0003735">
    <property type="term" value="F:structural constituent of ribosome"/>
    <property type="evidence" value="ECO:0007669"/>
    <property type="project" value="TreeGrafter"/>
</dbReference>
<dbReference type="PANTHER" id="PTHR28158">
    <property type="entry name" value="37S RIBOSOMAL PROTEIN S35, MITOCHONDRIAL"/>
    <property type="match status" value="1"/>
</dbReference>
<accession>N1QF72</accession>
<dbReference type="Pfam" id="PF12298">
    <property type="entry name" value="Bot1p"/>
    <property type="match status" value="1"/>
</dbReference>
<feature type="compositionally biased region" description="Basic and acidic residues" evidence="1">
    <location>
        <begin position="389"/>
        <end position="412"/>
    </location>
</feature>
<reference evidence="2 3" key="1">
    <citation type="journal article" date="2012" name="PLoS Pathog.">
        <title>Diverse lifestyles and strategies of plant pathogenesis encoded in the genomes of eighteen Dothideomycetes fungi.</title>
        <authorList>
            <person name="Ohm R.A."/>
            <person name="Feau N."/>
            <person name="Henrissat B."/>
            <person name="Schoch C.L."/>
            <person name="Horwitz B.A."/>
            <person name="Barry K.W."/>
            <person name="Condon B.J."/>
            <person name="Copeland A.C."/>
            <person name="Dhillon B."/>
            <person name="Glaser F."/>
            <person name="Hesse C.N."/>
            <person name="Kosti I."/>
            <person name="LaButti K."/>
            <person name="Lindquist E.A."/>
            <person name="Lucas S."/>
            <person name="Salamov A.A."/>
            <person name="Bradshaw R.E."/>
            <person name="Ciuffetti L."/>
            <person name="Hamelin R.C."/>
            <person name="Kema G.H.J."/>
            <person name="Lawrence C."/>
            <person name="Scott J.A."/>
            <person name="Spatafora J.W."/>
            <person name="Turgeon B.G."/>
            <person name="de Wit P.J.G.M."/>
            <person name="Zhong S."/>
            <person name="Goodwin S.B."/>
            <person name="Grigoriev I.V."/>
        </authorList>
    </citation>
    <scope>NUCLEOTIDE SEQUENCE [LARGE SCALE GENOMIC DNA]</scope>
    <source>
        <strain evidence="2 3">SO2202</strain>
    </source>
</reference>
<evidence type="ECO:0000313" key="2">
    <source>
        <dbReference type="EMBL" id="EMF10342.1"/>
    </source>
</evidence>
<evidence type="ECO:0000256" key="1">
    <source>
        <dbReference type="SAM" id="MobiDB-lite"/>
    </source>
</evidence>
<dbReference type="GO" id="GO:0032543">
    <property type="term" value="P:mitochondrial translation"/>
    <property type="evidence" value="ECO:0007669"/>
    <property type="project" value="TreeGrafter"/>
</dbReference>
<evidence type="ECO:0000313" key="3">
    <source>
        <dbReference type="Proteomes" id="UP000016931"/>
    </source>
</evidence>
<gene>
    <name evidence="2" type="ORF">SEPMUDRAFT_150493</name>
</gene>
<dbReference type="OMA" id="KGTGWRY"/>
<dbReference type="HOGENOM" id="CLU_049223_1_0_1"/>
<keyword evidence="3" id="KW-1185">Reference proteome</keyword>
<dbReference type="GO" id="GO:0005763">
    <property type="term" value="C:mitochondrial small ribosomal subunit"/>
    <property type="evidence" value="ECO:0007669"/>
    <property type="project" value="TreeGrafter"/>
</dbReference>
<dbReference type="PANTHER" id="PTHR28158:SF1">
    <property type="entry name" value="SMALL RIBOSOMAL SUBUNIT PROTEIN MS45"/>
    <property type="match status" value="1"/>
</dbReference>
<dbReference type="GeneID" id="27903352"/>
<dbReference type="eggNOG" id="ENOG502QVMS">
    <property type="taxonomic scope" value="Eukaryota"/>
</dbReference>
<feature type="region of interest" description="Disordered" evidence="1">
    <location>
        <begin position="389"/>
        <end position="422"/>
    </location>
</feature>
<feature type="compositionally biased region" description="Low complexity" evidence="1">
    <location>
        <begin position="29"/>
        <end position="47"/>
    </location>
</feature>
<dbReference type="AlphaFoldDB" id="N1QF72"/>
<dbReference type="RefSeq" id="XP_016758463.1">
    <property type="nucleotide sequence ID" value="XM_016906215.1"/>
</dbReference>
<dbReference type="InterPro" id="IPR021036">
    <property type="entry name" value="Ribosomal_mS45"/>
</dbReference>
<proteinExistence type="predicted"/>
<organism evidence="2 3">
    <name type="scientific">Sphaerulina musiva (strain SO2202)</name>
    <name type="common">Poplar stem canker fungus</name>
    <name type="synonym">Septoria musiva</name>
    <dbReference type="NCBI Taxonomy" id="692275"/>
    <lineage>
        <taxon>Eukaryota</taxon>
        <taxon>Fungi</taxon>
        <taxon>Dikarya</taxon>
        <taxon>Ascomycota</taxon>
        <taxon>Pezizomycotina</taxon>
        <taxon>Dothideomycetes</taxon>
        <taxon>Dothideomycetidae</taxon>
        <taxon>Mycosphaerellales</taxon>
        <taxon>Mycosphaerellaceae</taxon>
        <taxon>Sphaerulina</taxon>
    </lineage>
</organism>
<dbReference type="OrthoDB" id="10052321at2759"/>
<dbReference type="Proteomes" id="UP000016931">
    <property type="component" value="Unassembled WGS sequence"/>
</dbReference>
<sequence length="422" mass="48170">MPPRIPSHRLPPQPTCQCFRTRPSVLHESSSTSHGSSSATTISTQQTRDFHRQSGTKATRQRRDMWEWLNGPGKVFRDPLPSSTNYMSAYDKYGNLNRLESLNNSDRRGQAIAADPKVIDVAPVEQEEAIQEEERKQGLDEATIAKNVKTRAKQREDKVEMEARGGMVKEKLNDMRPFPLNENFRSERVLSEELREEVYAKVVGAGVDISTVSAAFGIDLRRVAAVVRLKTIEKSWEAENKPLAKAYNDAVLAMLPQTPYKPNNPRRQIFPHESVNDLPVHPATRQQLFVPVSESRQFTREDAAKAFHDHLLPADKRIPHPELIDLERDSRAGISREERWARQQKRDQDIQEAKAKAEAKKAAWEERSQRIVSTRRWDFKFQDISAEKVGKNGRSREGVGARYGMPHEDRKRGIVKIPTSVE</sequence>
<protein>
    <recommendedName>
        <fullName evidence="4">Eukaryotic mitochondrial regulator protein-domain-containing protein</fullName>
    </recommendedName>
</protein>
<dbReference type="STRING" id="692275.N1QF72"/>
<dbReference type="EMBL" id="KB456267">
    <property type="protein sequence ID" value="EMF10342.1"/>
    <property type="molecule type" value="Genomic_DNA"/>
</dbReference>
<name>N1QF72_SPHMS</name>